<sequence>MEHSFDIPREPHLSNSIFKNRPIPHPRARKTPTTKITQTTDRNDVVPFEDTNTVENSNEQLPSNNRDNDDCPVTFRPRNAFSSNRINNLAYLSQGNDNTDSVSLDPPNTTLFYITSSIPDDNSITTSNSPSTSNRPSLLEHDEKNLLDPEINQKESQVLLQNKSNIYPSLESMYKKPSSTSILIDDFANRSMVNDENSSELDRTTAYLEQVRENLSNCQCADCNSEYPTIAIMSWLLVICKNCANVHRLLTSDFLRLQSLLTTACDPYLIDLLCDYGNEFSNSLLENETSEFSKPNDNSSEFEREQYIRKKYIEKIYLRSNQSNYYYTQYDLNKMLYENVETTDCGKTLHLIMLGADPNYSEKMFPVADHAKRHQQIKQLKIILANGDSDPSILFDKQTLIKSWPIENLYLYIGADCRIVNPFDMNEYRVLTILPPEIIEQNHNESPYGISFRFADRNQMFSWYLELVHISGHDKWTRRASRTMPNGISYLPLQNYHTSPSSSPSSALSRKKSDPMKNKFISKSRHIASNLCKQLRK</sequence>
<dbReference type="Proteomes" id="UP000663845">
    <property type="component" value="Unassembled WGS sequence"/>
</dbReference>
<evidence type="ECO:0000256" key="2">
    <source>
        <dbReference type="ARBA" id="ARBA00022771"/>
    </source>
</evidence>
<dbReference type="EMBL" id="CAJNOG010000486">
    <property type="protein sequence ID" value="CAF1266146.1"/>
    <property type="molecule type" value="Genomic_DNA"/>
</dbReference>
<dbReference type="SUPFAM" id="SSF57863">
    <property type="entry name" value="ArfGap/RecO-like zinc finger"/>
    <property type="match status" value="1"/>
</dbReference>
<dbReference type="PROSITE" id="PS50115">
    <property type="entry name" value="ARFGAP"/>
    <property type="match status" value="1"/>
</dbReference>
<evidence type="ECO:0000256" key="4">
    <source>
        <dbReference type="PROSITE-ProRule" id="PRU00288"/>
    </source>
</evidence>
<evidence type="ECO:0000313" key="7">
    <source>
        <dbReference type="EMBL" id="CAF1266146.1"/>
    </source>
</evidence>
<keyword evidence="1" id="KW-0479">Metal-binding</keyword>
<accession>A0A815B7Z0</accession>
<reference evidence="7" key="1">
    <citation type="submission" date="2021-02" db="EMBL/GenBank/DDBJ databases">
        <authorList>
            <person name="Nowell W R."/>
        </authorList>
    </citation>
    <scope>NUCLEOTIDE SEQUENCE</scope>
</reference>
<protein>
    <recommendedName>
        <fullName evidence="6">Arf-GAP domain-containing protein</fullName>
    </recommendedName>
</protein>
<dbReference type="GO" id="GO:0008270">
    <property type="term" value="F:zinc ion binding"/>
    <property type="evidence" value="ECO:0007669"/>
    <property type="project" value="UniProtKB-KW"/>
</dbReference>
<feature type="compositionally biased region" description="Polar residues" evidence="5">
    <location>
        <begin position="50"/>
        <end position="65"/>
    </location>
</feature>
<feature type="compositionally biased region" description="Basic residues" evidence="5">
    <location>
        <begin position="22"/>
        <end position="32"/>
    </location>
</feature>
<keyword evidence="2 4" id="KW-0863">Zinc-finger</keyword>
<proteinExistence type="predicted"/>
<dbReference type="InterPro" id="IPR038508">
    <property type="entry name" value="ArfGAP_dom_sf"/>
</dbReference>
<dbReference type="InterPro" id="IPR037278">
    <property type="entry name" value="ARFGAP/RecO"/>
</dbReference>
<dbReference type="InterPro" id="IPR001164">
    <property type="entry name" value="ArfGAP_dom"/>
</dbReference>
<dbReference type="Gene3D" id="1.10.220.150">
    <property type="entry name" value="Arf GTPase activating protein"/>
    <property type="match status" value="1"/>
</dbReference>
<evidence type="ECO:0000259" key="6">
    <source>
        <dbReference type="PROSITE" id="PS50115"/>
    </source>
</evidence>
<dbReference type="PANTHER" id="PTHR23180">
    <property type="entry name" value="CENTAURIN/ARF"/>
    <property type="match status" value="1"/>
</dbReference>
<name>A0A815B7Z0_9BILA</name>
<organism evidence="7 8">
    <name type="scientific">Adineta steineri</name>
    <dbReference type="NCBI Taxonomy" id="433720"/>
    <lineage>
        <taxon>Eukaryota</taxon>
        <taxon>Metazoa</taxon>
        <taxon>Spiralia</taxon>
        <taxon>Gnathifera</taxon>
        <taxon>Rotifera</taxon>
        <taxon>Eurotatoria</taxon>
        <taxon>Bdelloidea</taxon>
        <taxon>Adinetida</taxon>
        <taxon>Adinetidae</taxon>
        <taxon>Adineta</taxon>
    </lineage>
</organism>
<dbReference type="SMART" id="SM00105">
    <property type="entry name" value="ArfGap"/>
    <property type="match status" value="1"/>
</dbReference>
<dbReference type="AlphaFoldDB" id="A0A815B7Z0"/>
<evidence type="ECO:0000256" key="5">
    <source>
        <dbReference type="SAM" id="MobiDB-lite"/>
    </source>
</evidence>
<dbReference type="InterPro" id="IPR045258">
    <property type="entry name" value="ACAP1/2/3-like"/>
</dbReference>
<dbReference type="PANTHER" id="PTHR23180:SF160">
    <property type="entry name" value="ADP-RIBOSYLATION FACTOR GTPASE-ACTIVATING PROTEIN EFFECTOR PROTEIN 1"/>
    <property type="match status" value="1"/>
</dbReference>
<evidence type="ECO:0000256" key="1">
    <source>
        <dbReference type="ARBA" id="ARBA00022723"/>
    </source>
</evidence>
<feature type="region of interest" description="Disordered" evidence="5">
    <location>
        <begin position="1"/>
        <end position="73"/>
    </location>
</feature>
<evidence type="ECO:0000313" key="8">
    <source>
        <dbReference type="Proteomes" id="UP000663845"/>
    </source>
</evidence>
<feature type="region of interest" description="Disordered" evidence="5">
    <location>
        <begin position="495"/>
        <end position="515"/>
    </location>
</feature>
<gene>
    <name evidence="7" type="ORF">JYZ213_LOCUS30428</name>
</gene>
<feature type="domain" description="Arf-GAP" evidence="6">
    <location>
        <begin position="205"/>
        <end position="325"/>
    </location>
</feature>
<feature type="compositionally biased region" description="Low complexity" evidence="5">
    <location>
        <begin position="122"/>
        <end position="137"/>
    </location>
</feature>
<keyword evidence="3" id="KW-0862">Zinc</keyword>
<evidence type="ECO:0000256" key="3">
    <source>
        <dbReference type="ARBA" id="ARBA00022833"/>
    </source>
</evidence>
<dbReference type="Pfam" id="PF01412">
    <property type="entry name" value="ArfGap"/>
    <property type="match status" value="1"/>
</dbReference>
<feature type="compositionally biased region" description="Basic and acidic residues" evidence="5">
    <location>
        <begin position="1"/>
        <end position="12"/>
    </location>
</feature>
<comment type="caution">
    <text evidence="7">The sequence shown here is derived from an EMBL/GenBank/DDBJ whole genome shotgun (WGS) entry which is preliminary data.</text>
</comment>
<dbReference type="GO" id="GO:0005096">
    <property type="term" value="F:GTPase activator activity"/>
    <property type="evidence" value="ECO:0007669"/>
    <property type="project" value="InterPro"/>
</dbReference>
<feature type="region of interest" description="Disordered" evidence="5">
    <location>
        <begin position="117"/>
        <end position="138"/>
    </location>
</feature>